<name>A0A8T1V5R3_9STRA</name>
<feature type="region of interest" description="Disordered" evidence="1">
    <location>
        <begin position="67"/>
        <end position="95"/>
    </location>
</feature>
<feature type="region of interest" description="Disordered" evidence="1">
    <location>
        <begin position="110"/>
        <end position="140"/>
    </location>
</feature>
<reference evidence="2" key="1">
    <citation type="submission" date="2021-02" db="EMBL/GenBank/DDBJ databases">
        <authorList>
            <person name="Palmer J.M."/>
        </authorList>
    </citation>
    <scope>NUCLEOTIDE SEQUENCE</scope>
    <source>
        <strain evidence="2">SCRP734</strain>
    </source>
</reference>
<dbReference type="AlphaFoldDB" id="A0A8T1V5R3"/>
<dbReference type="Proteomes" id="UP000694044">
    <property type="component" value="Unassembled WGS sequence"/>
</dbReference>
<feature type="compositionally biased region" description="Basic and acidic residues" evidence="1">
    <location>
        <begin position="110"/>
        <end position="125"/>
    </location>
</feature>
<sequence length="227" mass="24314">MGDESSRRTTGVRKLGACAERCGIECNGDKKGSVAIGRSANGSWEHRYAAVLPTRQCPPAHCRALERETAADTTRSAERRGTWTPHSRRQVTASLRGPATVVALLQQLSRRKDGSDALPRPDGHRNQACTSRSAAQQTGRQLSFRHPASMFVYYIGPPPAASPLSTALGSHVWPGRSAAEDPPCRACAGGGKRWRMHAVPPDLAAIARIACQALYGKDSGLLAPNEL</sequence>
<accession>A0A8T1V5R3</accession>
<comment type="caution">
    <text evidence="2">The sequence shown here is derived from an EMBL/GenBank/DDBJ whole genome shotgun (WGS) entry which is preliminary data.</text>
</comment>
<feature type="compositionally biased region" description="Polar residues" evidence="1">
    <location>
        <begin position="127"/>
        <end position="140"/>
    </location>
</feature>
<gene>
    <name evidence="2" type="ORF">PHYPSEUDO_013668</name>
</gene>
<keyword evidence="3" id="KW-1185">Reference proteome</keyword>
<organism evidence="2 3">
    <name type="scientific">Phytophthora pseudosyringae</name>
    <dbReference type="NCBI Taxonomy" id="221518"/>
    <lineage>
        <taxon>Eukaryota</taxon>
        <taxon>Sar</taxon>
        <taxon>Stramenopiles</taxon>
        <taxon>Oomycota</taxon>
        <taxon>Peronosporomycetes</taxon>
        <taxon>Peronosporales</taxon>
        <taxon>Peronosporaceae</taxon>
        <taxon>Phytophthora</taxon>
    </lineage>
</organism>
<evidence type="ECO:0000313" key="2">
    <source>
        <dbReference type="EMBL" id="KAG7376361.1"/>
    </source>
</evidence>
<dbReference type="EMBL" id="JAGDFM010000719">
    <property type="protein sequence ID" value="KAG7376361.1"/>
    <property type="molecule type" value="Genomic_DNA"/>
</dbReference>
<evidence type="ECO:0000256" key="1">
    <source>
        <dbReference type="SAM" id="MobiDB-lite"/>
    </source>
</evidence>
<feature type="compositionally biased region" description="Basic and acidic residues" evidence="1">
    <location>
        <begin position="67"/>
        <end position="81"/>
    </location>
</feature>
<evidence type="ECO:0000313" key="3">
    <source>
        <dbReference type="Proteomes" id="UP000694044"/>
    </source>
</evidence>
<protein>
    <submittedName>
        <fullName evidence="2">Uncharacterized protein</fullName>
    </submittedName>
</protein>
<proteinExistence type="predicted"/>